<dbReference type="InterPro" id="IPR012338">
    <property type="entry name" value="Beta-lactam/transpept-like"/>
</dbReference>
<sequence length="388" mass="44095">MIKRILKFLLKSFLIIILLCVALLYIFDYDYILKGVRVVYMTGHTTAYIDDYPHFDNRKIEKGNSTSAWAVHPDYNKAKSTDKLDAINEQLGTVAFMIVKNDSIWYENYAEGYNKDSKTNSFSMAKSLVTGMLGKAIMDGHIKSLDQPLGDFFPEFSKGLAAKTTVGDLSSMSSGLNWTEHYTSPFSITARVYYDPNIRDVMLGLEVVDEPGKKFKYLSGNTQLLGMVIEKATGQQLSSYLSQSFWKPLGMQQNAIWQLDSDDSGMEKAYCCVASNARDFARFGMLFKNKGVFEGEQILPEEFTEIATRARFEDGEMYGYGFWLSDHLDKKIFAMRGILGQYVICIPEDNIMIIRLGHNRGQFVPGESFTEDFFVFIEEAYKMLENAS</sequence>
<evidence type="ECO:0000313" key="3">
    <source>
        <dbReference type="EMBL" id="TSE06340.1"/>
    </source>
</evidence>
<dbReference type="EMBL" id="VLNR01000046">
    <property type="protein sequence ID" value="TSE06340.1"/>
    <property type="molecule type" value="Genomic_DNA"/>
</dbReference>
<dbReference type="InterPro" id="IPR050789">
    <property type="entry name" value="Diverse_Enzym_Activities"/>
</dbReference>
<dbReference type="AlphaFoldDB" id="A0A554VG57"/>
<evidence type="ECO:0000259" key="2">
    <source>
        <dbReference type="Pfam" id="PF00144"/>
    </source>
</evidence>
<organism evidence="3 4">
    <name type="scientific">Aquimarina algiphila</name>
    <dbReference type="NCBI Taxonomy" id="2047982"/>
    <lineage>
        <taxon>Bacteria</taxon>
        <taxon>Pseudomonadati</taxon>
        <taxon>Bacteroidota</taxon>
        <taxon>Flavobacteriia</taxon>
        <taxon>Flavobacteriales</taxon>
        <taxon>Flavobacteriaceae</taxon>
        <taxon>Aquimarina</taxon>
    </lineage>
</organism>
<dbReference type="OrthoDB" id="9773047at2"/>
<dbReference type="InterPro" id="IPR001466">
    <property type="entry name" value="Beta-lactam-related"/>
</dbReference>
<dbReference type="RefSeq" id="WP_143917596.1">
    <property type="nucleotide sequence ID" value="NZ_CANMIK010000034.1"/>
</dbReference>
<evidence type="ECO:0000256" key="1">
    <source>
        <dbReference type="SAM" id="Phobius"/>
    </source>
</evidence>
<feature type="transmembrane region" description="Helical" evidence="1">
    <location>
        <begin position="9"/>
        <end position="27"/>
    </location>
</feature>
<protein>
    <submittedName>
        <fullName evidence="3">Serine hydrolase</fullName>
    </submittedName>
</protein>
<keyword evidence="1" id="KW-0472">Membrane</keyword>
<keyword evidence="1" id="KW-1133">Transmembrane helix</keyword>
<feature type="domain" description="Beta-lactamase-related" evidence="2">
    <location>
        <begin position="89"/>
        <end position="356"/>
    </location>
</feature>
<comment type="caution">
    <text evidence="3">The sequence shown here is derived from an EMBL/GenBank/DDBJ whole genome shotgun (WGS) entry which is preliminary data.</text>
</comment>
<dbReference type="Pfam" id="PF00144">
    <property type="entry name" value="Beta-lactamase"/>
    <property type="match status" value="1"/>
</dbReference>
<name>A0A554VG57_9FLAO</name>
<dbReference type="Gene3D" id="3.40.710.10">
    <property type="entry name" value="DD-peptidase/beta-lactamase superfamily"/>
    <property type="match status" value="1"/>
</dbReference>
<dbReference type="GO" id="GO:0016787">
    <property type="term" value="F:hydrolase activity"/>
    <property type="evidence" value="ECO:0007669"/>
    <property type="project" value="UniProtKB-KW"/>
</dbReference>
<proteinExistence type="predicted"/>
<dbReference type="SUPFAM" id="SSF56601">
    <property type="entry name" value="beta-lactamase/transpeptidase-like"/>
    <property type="match status" value="1"/>
</dbReference>
<reference evidence="3 4" key="1">
    <citation type="submission" date="2019-07" db="EMBL/GenBank/DDBJ databases">
        <title>The draft genome sequence of Aquimarina algiphila M91.</title>
        <authorList>
            <person name="Meng X."/>
        </authorList>
    </citation>
    <scope>NUCLEOTIDE SEQUENCE [LARGE SCALE GENOMIC DNA]</scope>
    <source>
        <strain evidence="3 4">M91</strain>
    </source>
</reference>
<accession>A0A554VG57</accession>
<gene>
    <name evidence="3" type="ORF">FOF46_19465</name>
</gene>
<keyword evidence="4" id="KW-1185">Reference proteome</keyword>
<keyword evidence="3" id="KW-0378">Hydrolase</keyword>
<dbReference type="PANTHER" id="PTHR43283:SF7">
    <property type="entry name" value="BETA-LACTAMASE-RELATED DOMAIN-CONTAINING PROTEIN"/>
    <property type="match status" value="1"/>
</dbReference>
<keyword evidence="1" id="KW-0812">Transmembrane</keyword>
<dbReference type="Proteomes" id="UP000318833">
    <property type="component" value="Unassembled WGS sequence"/>
</dbReference>
<evidence type="ECO:0000313" key="4">
    <source>
        <dbReference type="Proteomes" id="UP000318833"/>
    </source>
</evidence>
<dbReference type="PANTHER" id="PTHR43283">
    <property type="entry name" value="BETA-LACTAMASE-RELATED"/>
    <property type="match status" value="1"/>
</dbReference>